<dbReference type="OrthoDB" id="7618306at2"/>
<sequence length="256" mass="27670">MTQQRRRWALLIAAATTALTVNSAAACQLPRLGEGQVAAIIDAITIRLHDGSEVKLGGLARLPPPRAADQAALTQLLLGREVTLHGHTADPDRYGRQSALVYRAGELVPVQAQLLQQGAAVASGELDDSACRAQLLSAENMARKARAGFWSDPTAIKNPENPGDIMSRMGQFTVVEGRVLTVRSVGATVYVNFGRRWTQDFAVTISRQQVTALESVGLLPKALDKRWVRVRGFIGNRNGPQIAVRHVGQIEVIGDR</sequence>
<dbReference type="PROSITE" id="PS51257">
    <property type="entry name" value="PROKAR_LIPOPROTEIN"/>
    <property type="match status" value="1"/>
</dbReference>
<protein>
    <submittedName>
        <fullName evidence="6">Endonuclease YncB(Thermonuclease family)</fullName>
    </submittedName>
</protein>
<dbReference type="InterPro" id="IPR016071">
    <property type="entry name" value="Staphylococal_nuclease_OB-fold"/>
</dbReference>
<dbReference type="RefSeq" id="WP_110782284.1">
    <property type="nucleotide sequence ID" value="NZ_QJTI01000025.1"/>
</dbReference>
<feature type="domain" description="TNase-like" evidence="5">
    <location>
        <begin position="31"/>
        <end position="152"/>
    </location>
</feature>
<keyword evidence="3" id="KW-0378">Hydrolase</keyword>
<dbReference type="PANTHER" id="PTHR12302">
    <property type="entry name" value="EBNA2 BINDING PROTEIN P100"/>
    <property type="match status" value="1"/>
</dbReference>
<dbReference type="Gene3D" id="2.40.50.90">
    <property type="match status" value="1"/>
</dbReference>
<proteinExistence type="predicted"/>
<keyword evidence="2 6" id="KW-0255">Endonuclease</keyword>
<keyword evidence="4" id="KW-0732">Signal</keyword>
<dbReference type="Proteomes" id="UP000248148">
    <property type="component" value="Unassembled WGS sequence"/>
</dbReference>
<dbReference type="InterPro" id="IPR035437">
    <property type="entry name" value="SNase_OB-fold_sf"/>
</dbReference>
<dbReference type="GO" id="GO:0004519">
    <property type="term" value="F:endonuclease activity"/>
    <property type="evidence" value="ECO:0007669"/>
    <property type="project" value="UniProtKB-KW"/>
</dbReference>
<feature type="signal peptide" evidence="4">
    <location>
        <begin position="1"/>
        <end position="26"/>
    </location>
</feature>
<evidence type="ECO:0000256" key="3">
    <source>
        <dbReference type="ARBA" id="ARBA00022801"/>
    </source>
</evidence>
<evidence type="ECO:0000256" key="4">
    <source>
        <dbReference type="SAM" id="SignalP"/>
    </source>
</evidence>
<evidence type="ECO:0000259" key="5">
    <source>
        <dbReference type="SMART" id="SM00318"/>
    </source>
</evidence>
<evidence type="ECO:0000256" key="2">
    <source>
        <dbReference type="ARBA" id="ARBA00022759"/>
    </source>
</evidence>
<comment type="caution">
    <text evidence="6">The sequence shown here is derived from an EMBL/GenBank/DDBJ whole genome shotgun (WGS) entry which is preliminary data.</text>
</comment>
<keyword evidence="7" id="KW-1185">Reference proteome</keyword>
<dbReference type="AlphaFoldDB" id="A0A318TBR8"/>
<organism evidence="6 7">
    <name type="scientific">Rhodopseudomonas faecalis</name>
    <dbReference type="NCBI Taxonomy" id="99655"/>
    <lineage>
        <taxon>Bacteria</taxon>
        <taxon>Pseudomonadati</taxon>
        <taxon>Pseudomonadota</taxon>
        <taxon>Alphaproteobacteria</taxon>
        <taxon>Hyphomicrobiales</taxon>
        <taxon>Nitrobacteraceae</taxon>
        <taxon>Rhodopseudomonas</taxon>
    </lineage>
</organism>
<evidence type="ECO:0000256" key="1">
    <source>
        <dbReference type="ARBA" id="ARBA00022722"/>
    </source>
</evidence>
<dbReference type="SMART" id="SM00318">
    <property type="entry name" value="SNc"/>
    <property type="match status" value="1"/>
</dbReference>
<feature type="chain" id="PRO_5016466930" evidence="4">
    <location>
        <begin position="27"/>
        <end position="256"/>
    </location>
</feature>
<name>A0A318TBR8_9BRAD</name>
<dbReference type="PANTHER" id="PTHR12302:SF3">
    <property type="entry name" value="SERINE_THREONINE-PROTEIN KINASE 31"/>
    <property type="match status" value="1"/>
</dbReference>
<evidence type="ECO:0000313" key="7">
    <source>
        <dbReference type="Proteomes" id="UP000248148"/>
    </source>
</evidence>
<dbReference type="GO" id="GO:0016787">
    <property type="term" value="F:hydrolase activity"/>
    <property type="evidence" value="ECO:0007669"/>
    <property type="project" value="UniProtKB-KW"/>
</dbReference>
<accession>A0A318TBR8</accession>
<reference evidence="6 7" key="1">
    <citation type="submission" date="2018-06" db="EMBL/GenBank/DDBJ databases">
        <title>Genomic Encyclopedia of Archaeal and Bacterial Type Strains, Phase II (KMG-II): from individual species to whole genera.</title>
        <authorList>
            <person name="Goeker M."/>
        </authorList>
    </citation>
    <scope>NUCLEOTIDE SEQUENCE [LARGE SCALE GENOMIC DNA]</scope>
    <source>
        <strain evidence="6 7">JCM 11668</strain>
    </source>
</reference>
<dbReference type="Pfam" id="PF00565">
    <property type="entry name" value="SNase"/>
    <property type="match status" value="1"/>
</dbReference>
<dbReference type="EMBL" id="QJTI01000025">
    <property type="protein sequence ID" value="PYF01197.1"/>
    <property type="molecule type" value="Genomic_DNA"/>
</dbReference>
<evidence type="ECO:0000313" key="6">
    <source>
        <dbReference type="EMBL" id="PYF01197.1"/>
    </source>
</evidence>
<keyword evidence="1" id="KW-0540">Nuclease</keyword>
<gene>
    <name evidence="6" type="ORF">BJ122_12530</name>
</gene>
<dbReference type="SUPFAM" id="SSF50199">
    <property type="entry name" value="Staphylococcal nuclease"/>
    <property type="match status" value="1"/>
</dbReference>